<reference evidence="2" key="1">
    <citation type="journal article" date="2021" name="Syst. Appl. Microbiol.">
        <title>Roseomonas hellenica sp. nov., isolated from roots of wild-growing Alkanna tinctoria.</title>
        <authorList>
            <person name="Rat A."/>
            <person name="Naranjo H.D."/>
            <person name="Lebbe L."/>
            <person name="Cnockaert M."/>
            <person name="Krigas N."/>
            <person name="Grigoriadou K."/>
            <person name="Maloupa E."/>
            <person name="Willems A."/>
        </authorList>
    </citation>
    <scope>NUCLEOTIDE SEQUENCE [LARGE SCALE GENOMIC DNA]</scope>
    <source>
        <strain evidence="2">LMG 31159</strain>
    </source>
</reference>
<accession>A0ABS5ER01</accession>
<gene>
    <name evidence="1" type="ORF">GXW78_25575</name>
</gene>
<evidence type="ECO:0000313" key="2">
    <source>
        <dbReference type="Proteomes" id="UP000698752"/>
    </source>
</evidence>
<protein>
    <submittedName>
        <fullName evidence="1">Uncharacterized protein</fullName>
    </submittedName>
</protein>
<organism evidence="1 2">
    <name type="scientific">Neoroseomonas terrae</name>
    <dbReference type="NCBI Taxonomy" id="424799"/>
    <lineage>
        <taxon>Bacteria</taxon>
        <taxon>Pseudomonadati</taxon>
        <taxon>Pseudomonadota</taxon>
        <taxon>Alphaproteobacteria</taxon>
        <taxon>Acetobacterales</taxon>
        <taxon>Acetobacteraceae</taxon>
        <taxon>Neoroseomonas</taxon>
    </lineage>
</organism>
<sequence length="62" mass="6643">MADALDLEPEARFPVFLARQLGRSVARCTLKIEVFDAARLGHDGGTRAGLGALRNSSGLARF</sequence>
<dbReference type="Proteomes" id="UP000698752">
    <property type="component" value="Unassembled WGS sequence"/>
</dbReference>
<proteinExistence type="predicted"/>
<dbReference type="EMBL" id="JAAEDI010000039">
    <property type="protein sequence ID" value="MBR0653052.1"/>
    <property type="molecule type" value="Genomic_DNA"/>
</dbReference>
<dbReference type="RefSeq" id="WP_211871762.1">
    <property type="nucleotide sequence ID" value="NZ_JAAEDI010000039.1"/>
</dbReference>
<keyword evidence="2" id="KW-1185">Reference proteome</keyword>
<name>A0ABS5ER01_9PROT</name>
<evidence type="ECO:0000313" key="1">
    <source>
        <dbReference type="EMBL" id="MBR0653052.1"/>
    </source>
</evidence>
<comment type="caution">
    <text evidence="1">The sequence shown here is derived from an EMBL/GenBank/DDBJ whole genome shotgun (WGS) entry which is preliminary data.</text>
</comment>